<evidence type="ECO:0000313" key="1">
    <source>
        <dbReference type="EMBL" id="KAJ8268511.1"/>
    </source>
</evidence>
<organism evidence="1 2">
    <name type="scientific">Conger conger</name>
    <name type="common">Conger eel</name>
    <name type="synonym">Muraena conger</name>
    <dbReference type="NCBI Taxonomy" id="82655"/>
    <lineage>
        <taxon>Eukaryota</taxon>
        <taxon>Metazoa</taxon>
        <taxon>Chordata</taxon>
        <taxon>Craniata</taxon>
        <taxon>Vertebrata</taxon>
        <taxon>Euteleostomi</taxon>
        <taxon>Actinopterygii</taxon>
        <taxon>Neopterygii</taxon>
        <taxon>Teleostei</taxon>
        <taxon>Anguilliformes</taxon>
        <taxon>Congridae</taxon>
        <taxon>Conger</taxon>
    </lineage>
</organism>
<comment type="caution">
    <text evidence="1">The sequence shown here is derived from an EMBL/GenBank/DDBJ whole genome shotgun (WGS) entry which is preliminary data.</text>
</comment>
<protein>
    <submittedName>
        <fullName evidence="1">Uncharacterized protein</fullName>
    </submittedName>
</protein>
<dbReference type="AlphaFoldDB" id="A0A9Q1HXQ0"/>
<sequence>MKFRAKMIDVGCLNNFTLLHPRSGQRRGFWDTRHRRGTETVAEGQMMQMGPAAIQAPLWSQHQRPFRLHCGTSTRGHSGSTVEPAPAAIQAPLWNQHQRPFRLHCGTSTSSHSDSTVEPAAAAIQAPLWNQHQRPFRSMWNLQALETRHSLTFMFWEKISALHSREILNQPCHPDLEWSTFYYVIDGCCTVVV</sequence>
<gene>
    <name evidence="1" type="ORF">COCON_G00136830</name>
</gene>
<name>A0A9Q1HXQ0_CONCO</name>
<keyword evidence="2" id="KW-1185">Reference proteome</keyword>
<evidence type="ECO:0000313" key="2">
    <source>
        <dbReference type="Proteomes" id="UP001152803"/>
    </source>
</evidence>
<proteinExistence type="predicted"/>
<accession>A0A9Q1HXQ0</accession>
<dbReference type="EMBL" id="JAFJMO010000009">
    <property type="protein sequence ID" value="KAJ8268511.1"/>
    <property type="molecule type" value="Genomic_DNA"/>
</dbReference>
<reference evidence="1" key="1">
    <citation type="journal article" date="2023" name="Science">
        <title>Genome structures resolve the early diversification of teleost fishes.</title>
        <authorList>
            <person name="Parey E."/>
            <person name="Louis A."/>
            <person name="Montfort J."/>
            <person name="Bouchez O."/>
            <person name="Roques C."/>
            <person name="Iampietro C."/>
            <person name="Lluch J."/>
            <person name="Castinel A."/>
            <person name="Donnadieu C."/>
            <person name="Desvignes T."/>
            <person name="Floi Bucao C."/>
            <person name="Jouanno E."/>
            <person name="Wen M."/>
            <person name="Mejri S."/>
            <person name="Dirks R."/>
            <person name="Jansen H."/>
            <person name="Henkel C."/>
            <person name="Chen W.J."/>
            <person name="Zahm M."/>
            <person name="Cabau C."/>
            <person name="Klopp C."/>
            <person name="Thompson A.W."/>
            <person name="Robinson-Rechavi M."/>
            <person name="Braasch I."/>
            <person name="Lecointre G."/>
            <person name="Bobe J."/>
            <person name="Postlethwait J.H."/>
            <person name="Berthelot C."/>
            <person name="Roest Crollius H."/>
            <person name="Guiguen Y."/>
        </authorList>
    </citation>
    <scope>NUCLEOTIDE SEQUENCE</scope>
    <source>
        <strain evidence="1">Concon-B</strain>
    </source>
</reference>
<dbReference type="Proteomes" id="UP001152803">
    <property type="component" value="Unassembled WGS sequence"/>
</dbReference>